<accession>A0ABM1W4M5</accession>
<name>A0ABM1W4M5_APLCA</name>
<dbReference type="RefSeq" id="XP_035829618.1">
    <property type="nucleotide sequence ID" value="XM_035973725.1"/>
</dbReference>
<sequence length="310" mass="35290">MAAFGLDFGDLVPSEDWELNVLLLEIAKGLSEEEFCKIKFLCSGTKGIPKGSLERLNTPEKFFVHLRERGMVSRDNLLLLQAFLWHLDRQDLHEMAADYARKVGDTLYFYTPKDDPEEGFKHIQFHVDGNLDRFQRSDLEALRATMARLLFVPQQFIFLHGVEPTGSLTLTFMIHEECVTPLRRLFKEHKDSFGNLGVDGIFVDGTEYFNSPPLGRRSSAPAGPATEREMSELFRRNVKLENIAAETEVRLLETQDIVCRAQREVSGWRRKEAYFRSLLVRAAEAEAGSARGGEVGRRGEEVVSRHLSLV</sequence>
<dbReference type="PROSITE" id="PS50168">
    <property type="entry name" value="DED"/>
    <property type="match status" value="1"/>
</dbReference>
<dbReference type="GeneID" id="106014045"/>
<proteinExistence type="predicted"/>
<feature type="domain" description="DED" evidence="2">
    <location>
        <begin position="18"/>
        <end position="98"/>
    </location>
</feature>
<evidence type="ECO:0000256" key="1">
    <source>
        <dbReference type="ARBA" id="ARBA00022703"/>
    </source>
</evidence>
<organism evidence="3 4">
    <name type="scientific">Aplysia californica</name>
    <name type="common">California sea hare</name>
    <dbReference type="NCBI Taxonomy" id="6500"/>
    <lineage>
        <taxon>Eukaryota</taxon>
        <taxon>Metazoa</taxon>
        <taxon>Spiralia</taxon>
        <taxon>Lophotrochozoa</taxon>
        <taxon>Mollusca</taxon>
        <taxon>Gastropoda</taxon>
        <taxon>Heterobranchia</taxon>
        <taxon>Euthyneura</taxon>
        <taxon>Tectipleura</taxon>
        <taxon>Aplysiida</taxon>
        <taxon>Aplysioidea</taxon>
        <taxon>Aplysiidae</taxon>
        <taxon>Aplysia</taxon>
    </lineage>
</organism>
<dbReference type="SUPFAM" id="SSF47986">
    <property type="entry name" value="DEATH domain"/>
    <property type="match status" value="1"/>
</dbReference>
<dbReference type="InterPro" id="IPR011029">
    <property type="entry name" value="DEATH-like_dom_sf"/>
</dbReference>
<dbReference type="Proteomes" id="UP000694888">
    <property type="component" value="Unplaced"/>
</dbReference>
<gene>
    <name evidence="4" type="primary">LOC106014045</name>
</gene>
<dbReference type="PANTHER" id="PTHR48169">
    <property type="entry name" value="DED DOMAIN-CONTAINING PROTEIN"/>
    <property type="match status" value="1"/>
</dbReference>
<keyword evidence="1" id="KW-0053">Apoptosis</keyword>
<dbReference type="Pfam" id="PF01335">
    <property type="entry name" value="DED"/>
    <property type="match status" value="1"/>
</dbReference>
<evidence type="ECO:0000313" key="4">
    <source>
        <dbReference type="RefSeq" id="XP_035829618.1"/>
    </source>
</evidence>
<dbReference type="Gene3D" id="1.10.533.10">
    <property type="entry name" value="Death Domain, Fas"/>
    <property type="match status" value="1"/>
</dbReference>
<reference evidence="4" key="1">
    <citation type="submission" date="2025-08" db="UniProtKB">
        <authorList>
            <consortium name="RefSeq"/>
        </authorList>
    </citation>
    <scope>IDENTIFICATION</scope>
</reference>
<evidence type="ECO:0000259" key="2">
    <source>
        <dbReference type="PROSITE" id="PS50168"/>
    </source>
</evidence>
<evidence type="ECO:0000313" key="3">
    <source>
        <dbReference type="Proteomes" id="UP000694888"/>
    </source>
</evidence>
<keyword evidence="3" id="KW-1185">Reference proteome</keyword>
<dbReference type="PANTHER" id="PTHR48169:SF7">
    <property type="entry name" value="CASPASE 10"/>
    <property type="match status" value="1"/>
</dbReference>
<dbReference type="CDD" id="cd00045">
    <property type="entry name" value="DED"/>
    <property type="match status" value="1"/>
</dbReference>
<protein>
    <submittedName>
        <fullName evidence="4">Uncharacterized protein LOC106014045</fullName>
    </submittedName>
</protein>
<dbReference type="InterPro" id="IPR001875">
    <property type="entry name" value="DED_dom"/>
</dbReference>